<protein>
    <submittedName>
        <fullName evidence="1">Uncharacterized protein</fullName>
    </submittedName>
</protein>
<dbReference type="EMBL" id="BJMN01000002">
    <property type="protein sequence ID" value="GEB54602.1"/>
    <property type="molecule type" value="Genomic_DNA"/>
</dbReference>
<keyword evidence="2" id="KW-1185">Reference proteome</keyword>
<organism evidence="1 2">
    <name type="scientific">Streptomyces gardneri</name>
    <dbReference type="NCBI Taxonomy" id="66892"/>
    <lineage>
        <taxon>Bacteria</taxon>
        <taxon>Bacillati</taxon>
        <taxon>Actinomycetota</taxon>
        <taxon>Actinomycetes</taxon>
        <taxon>Kitasatosporales</taxon>
        <taxon>Streptomycetaceae</taxon>
        <taxon>Streptomyces</taxon>
    </lineage>
</organism>
<comment type="caution">
    <text evidence="1">The sequence shown here is derived from an EMBL/GenBank/DDBJ whole genome shotgun (WGS) entry which is preliminary data.</text>
</comment>
<evidence type="ECO:0000313" key="2">
    <source>
        <dbReference type="Proteomes" id="UP000315226"/>
    </source>
</evidence>
<accession>A0A4Y3RAA1</accession>
<dbReference type="AlphaFoldDB" id="A0A4Y3RAA1"/>
<dbReference type="Proteomes" id="UP000315226">
    <property type="component" value="Unassembled WGS sequence"/>
</dbReference>
<gene>
    <name evidence="1" type="ORF">SGA01_02070</name>
</gene>
<sequence length="79" mass="8196">MLGAVAGLDGSVDAAAAAVRAGGRQLSLFRDGEITTVCGWRQASYRAPSRGPARGPAAFGLLPVWIADRTQDNEEPSIV</sequence>
<proteinExistence type="predicted"/>
<name>A0A4Y3RAA1_9ACTN</name>
<evidence type="ECO:0000313" key="1">
    <source>
        <dbReference type="EMBL" id="GEB54602.1"/>
    </source>
</evidence>
<reference evidence="1 2" key="1">
    <citation type="submission" date="2019-06" db="EMBL/GenBank/DDBJ databases">
        <title>Whole genome shotgun sequence of Streptomyces gardneri NBRC 12865.</title>
        <authorList>
            <person name="Hosoyama A."/>
            <person name="Uohara A."/>
            <person name="Ohji S."/>
            <person name="Ichikawa N."/>
        </authorList>
    </citation>
    <scope>NUCLEOTIDE SEQUENCE [LARGE SCALE GENOMIC DNA]</scope>
    <source>
        <strain evidence="1 2">NBRC 12865</strain>
    </source>
</reference>